<dbReference type="SMART" id="SM01230">
    <property type="entry name" value="Gln-synt_C"/>
    <property type="match status" value="1"/>
</dbReference>
<dbReference type="Pfam" id="PF18318">
    <property type="entry name" value="Gln-synt_C-ter"/>
    <property type="match status" value="1"/>
</dbReference>
<dbReference type="InterPro" id="IPR022147">
    <property type="entry name" value="GSIII_N"/>
</dbReference>
<evidence type="ECO:0000259" key="3">
    <source>
        <dbReference type="PROSITE" id="PS51986"/>
    </source>
</evidence>
<evidence type="ECO:0000256" key="1">
    <source>
        <dbReference type="PROSITE-ProRule" id="PRU01330"/>
    </source>
</evidence>
<dbReference type="GO" id="GO:0006542">
    <property type="term" value="P:glutamine biosynthetic process"/>
    <property type="evidence" value="ECO:0007669"/>
    <property type="project" value="InterPro"/>
</dbReference>
<dbReference type="InterPro" id="IPR014746">
    <property type="entry name" value="Gln_synth/guanido_kin_cat_dom"/>
</dbReference>
<evidence type="ECO:0000256" key="2">
    <source>
        <dbReference type="RuleBase" id="RU000384"/>
    </source>
</evidence>
<comment type="similarity">
    <text evidence="1 2">Belongs to the glutamine synthetase family.</text>
</comment>
<sequence>MKTTENFGVKVFNKEKMKEKLPYPIYLKWKDAQRVEKDLDKESADAIAHAMKDWAIANGATHFAHWFQPLNGHTAKKYVAFLDRTVDGDPIERFSGKELIKGEPDASSFPSGGMRSTFEARGYTYWDLTANSFIIGNVLYIPTIFMSYYGEKLDKRGPLLDSCNILSDVGRDIVNLFSDTHAYRMRVKVGLEQEFFLVDKKLYDKRSDLINIGRTLVGAPSPKGQEFEDRYFGQIPKRVEEFYKDVDKRLWELGIYSKTEHNENAPLQFELASIFENANVAIDDNLLCMNILKEEALKHGMVCLLHEKPFDGVNGSGKHNNYSITTNYGLNCFEPGEDPYNNNVFLLFTAAIIKVCHKYQTLLRLCSSSPSNDYRLGGLEAPPAIISVFLGSDLEDLFNAIRDDEEYSNDSKSKFRAYSLKDIPLDASDRNRTSAMSFTGNKFEFRMLGSSKNASDINICLNAAMAEVLGEMKDILMPYKDDKINLRKKVLEIIKDVMKKHGDIVYSGDNYSKEWKEEAIKRGLKNHKNYLEALLDAKNLDLKKIFIDSNIFTSNELRALYEISCKEIINYNLLEVKTLLSMLTKDICQSLQSELRDIEEILKFTENKELKKIYDTINNCLSDLYNKYFDLKLSYEHAVKIENLEDKAKFTQNDLHEKVLDIREVSDKVEVLISRKNLNLPTYEDMFNSLD</sequence>
<reference evidence="5 6" key="1">
    <citation type="submission" date="2018-06" db="EMBL/GenBank/DDBJ databases">
        <authorList>
            <consortium name="Pathogen Informatics"/>
            <person name="Doyle S."/>
        </authorList>
    </citation>
    <scope>NUCLEOTIDE SEQUENCE [LARGE SCALE GENOMIC DNA]</scope>
    <source>
        <strain evidence="5 6">NCTC13149</strain>
    </source>
</reference>
<dbReference type="PROSITE" id="PS51986">
    <property type="entry name" value="GS_BETA_GRASP"/>
    <property type="match status" value="1"/>
</dbReference>
<dbReference type="PANTHER" id="PTHR42974:SF1">
    <property type="entry name" value="TYPE-3 GLUTAMINE SYNTHETASE"/>
    <property type="match status" value="1"/>
</dbReference>
<organism evidence="5 6">
    <name type="scientific">Peptoniphilus lacrimalis</name>
    <dbReference type="NCBI Taxonomy" id="33031"/>
    <lineage>
        <taxon>Bacteria</taxon>
        <taxon>Bacillati</taxon>
        <taxon>Bacillota</taxon>
        <taxon>Tissierellia</taxon>
        <taxon>Tissierellales</taxon>
        <taxon>Peptoniphilaceae</taxon>
        <taxon>Peptoniphilus</taxon>
    </lineage>
</organism>
<evidence type="ECO:0000313" key="6">
    <source>
        <dbReference type="Proteomes" id="UP000255517"/>
    </source>
</evidence>
<dbReference type="STRING" id="1122949.GCA_000378725_00814"/>
<accession>A0A379C2K9</accession>
<gene>
    <name evidence="5" type="primary">glnA</name>
    <name evidence="5" type="ORF">NCTC13149_00245</name>
</gene>
<dbReference type="EC" id="6.3.1.2" evidence="5"/>
<dbReference type="InterPro" id="IPR008146">
    <property type="entry name" value="Gln_synth_cat_dom"/>
</dbReference>
<dbReference type="GO" id="GO:0004356">
    <property type="term" value="F:glutamine synthetase activity"/>
    <property type="evidence" value="ECO:0007669"/>
    <property type="project" value="UniProtKB-EC"/>
</dbReference>
<dbReference type="PANTHER" id="PTHR42974">
    <property type="entry name" value="GLUTAMINE SYNTHETASE"/>
    <property type="match status" value="1"/>
</dbReference>
<dbReference type="Pfam" id="PF12437">
    <property type="entry name" value="GSIII_N"/>
    <property type="match status" value="1"/>
</dbReference>
<proteinExistence type="inferred from homology"/>
<dbReference type="OrthoDB" id="9807095at2"/>
<dbReference type="EMBL" id="UGSZ01000001">
    <property type="protein sequence ID" value="SUB56473.1"/>
    <property type="molecule type" value="Genomic_DNA"/>
</dbReference>
<keyword evidence="5" id="KW-0436">Ligase</keyword>
<name>A0A379C2K9_9FIRM</name>
<feature type="domain" description="GS catalytic" evidence="4">
    <location>
        <begin position="170"/>
        <end position="587"/>
    </location>
</feature>
<evidence type="ECO:0000259" key="4">
    <source>
        <dbReference type="PROSITE" id="PS51987"/>
    </source>
</evidence>
<protein>
    <submittedName>
        <fullName evidence="5">Glutamine synthetase</fullName>
        <ecNumber evidence="5">6.3.1.2</ecNumber>
    </submittedName>
</protein>
<dbReference type="PROSITE" id="PS00181">
    <property type="entry name" value="GLNA_ATP"/>
    <property type="match status" value="1"/>
</dbReference>
<dbReference type="Gene3D" id="1.20.120.1560">
    <property type="match status" value="1"/>
</dbReference>
<dbReference type="RefSeq" id="WP_019034647.1">
    <property type="nucleotide sequence ID" value="NZ_UGSZ01000001.1"/>
</dbReference>
<feature type="domain" description="GS beta-grasp" evidence="3">
    <location>
        <begin position="61"/>
        <end position="150"/>
    </location>
</feature>
<dbReference type="InterPro" id="IPR027303">
    <property type="entry name" value="Gln_synth_gly_rich_site"/>
</dbReference>
<dbReference type="Gene3D" id="3.30.590.10">
    <property type="entry name" value="Glutamine synthetase/guanido kinase, catalytic domain"/>
    <property type="match status" value="1"/>
</dbReference>
<evidence type="ECO:0000313" key="5">
    <source>
        <dbReference type="EMBL" id="SUB56473.1"/>
    </source>
</evidence>
<dbReference type="InterPro" id="IPR040577">
    <property type="entry name" value="Gln-synt_C"/>
</dbReference>
<dbReference type="AlphaFoldDB" id="A0A379C2K9"/>
<dbReference type="InterPro" id="IPR052725">
    <property type="entry name" value="GS_Type-3"/>
</dbReference>
<dbReference type="InterPro" id="IPR008147">
    <property type="entry name" value="Gln_synt_N"/>
</dbReference>
<dbReference type="Proteomes" id="UP000255517">
    <property type="component" value="Unassembled WGS sequence"/>
</dbReference>
<dbReference type="SUPFAM" id="SSF55931">
    <property type="entry name" value="Glutamine synthetase/guanido kinase"/>
    <property type="match status" value="1"/>
</dbReference>
<dbReference type="PROSITE" id="PS51987">
    <property type="entry name" value="GS_CATALYTIC"/>
    <property type="match status" value="1"/>
</dbReference>
<dbReference type="Pfam" id="PF00120">
    <property type="entry name" value="Gln-synt_C"/>
    <property type="match status" value="1"/>
</dbReference>